<name>A0ABV9YEL1_9PSEU</name>
<evidence type="ECO:0008006" key="3">
    <source>
        <dbReference type="Google" id="ProtNLM"/>
    </source>
</evidence>
<evidence type="ECO:0000313" key="1">
    <source>
        <dbReference type="EMBL" id="MFC5060157.1"/>
    </source>
</evidence>
<reference evidence="2" key="1">
    <citation type="journal article" date="2019" name="Int. J. Syst. Evol. Microbiol.">
        <title>The Global Catalogue of Microorganisms (GCM) 10K type strain sequencing project: providing services to taxonomists for standard genome sequencing and annotation.</title>
        <authorList>
            <consortium name="The Broad Institute Genomics Platform"/>
            <consortium name="The Broad Institute Genome Sequencing Center for Infectious Disease"/>
            <person name="Wu L."/>
            <person name="Ma J."/>
        </authorList>
    </citation>
    <scope>NUCLEOTIDE SEQUENCE [LARGE SCALE GENOMIC DNA]</scope>
    <source>
        <strain evidence="2">KCTC 12848</strain>
    </source>
</reference>
<comment type="caution">
    <text evidence="1">The sequence shown here is derived from an EMBL/GenBank/DDBJ whole genome shotgun (WGS) entry which is preliminary data.</text>
</comment>
<evidence type="ECO:0000313" key="2">
    <source>
        <dbReference type="Proteomes" id="UP001595833"/>
    </source>
</evidence>
<gene>
    <name evidence="1" type="ORF">ACFPFM_41145</name>
</gene>
<dbReference type="RefSeq" id="WP_344040159.1">
    <property type="nucleotide sequence ID" value="NZ_BAAAKE010000021.1"/>
</dbReference>
<organism evidence="1 2">
    <name type="scientific">Saccharothrix xinjiangensis</name>
    <dbReference type="NCBI Taxonomy" id="204798"/>
    <lineage>
        <taxon>Bacteria</taxon>
        <taxon>Bacillati</taxon>
        <taxon>Actinomycetota</taxon>
        <taxon>Actinomycetes</taxon>
        <taxon>Pseudonocardiales</taxon>
        <taxon>Pseudonocardiaceae</taxon>
        <taxon>Saccharothrix</taxon>
    </lineage>
</organism>
<proteinExistence type="predicted"/>
<dbReference type="EMBL" id="JBHSJB010000052">
    <property type="protein sequence ID" value="MFC5060157.1"/>
    <property type="molecule type" value="Genomic_DNA"/>
</dbReference>
<keyword evidence="2" id="KW-1185">Reference proteome</keyword>
<sequence>MSGLDVRSGVDLGGDAFGVLLRPFADAAARAVEDVRRAGPDVEVGEPSRAARSRGLAAAWLDTLGAVLDPLDALVEADLGWLVEHVAFLRAPLDWLAGDGARIKDAVARWRQASIDLDRLARARRDEVDVHVAGWASHASEAFRRAREAWVDEAFAASRRCAAVADHVSMAGTAAAAVRGVVRDLVVMFAREVVRNAAVALAAAESSGGTSVADFTAWAVGRAAAVLARITEQVAKLLGAVARLLGRLEELARSV</sequence>
<dbReference type="Proteomes" id="UP001595833">
    <property type="component" value="Unassembled WGS sequence"/>
</dbReference>
<protein>
    <recommendedName>
        <fullName evidence="3">PPE family protein</fullName>
    </recommendedName>
</protein>
<accession>A0ABV9YEL1</accession>